<protein>
    <submittedName>
        <fullName evidence="2">HET-domain-containing protein</fullName>
    </submittedName>
</protein>
<reference evidence="2" key="1">
    <citation type="journal article" date="2020" name="Stud. Mycol.">
        <title>101 Dothideomycetes genomes: a test case for predicting lifestyles and emergence of pathogens.</title>
        <authorList>
            <person name="Haridas S."/>
            <person name="Albert R."/>
            <person name="Binder M."/>
            <person name="Bloem J."/>
            <person name="Labutti K."/>
            <person name="Salamov A."/>
            <person name="Andreopoulos B."/>
            <person name="Baker S."/>
            <person name="Barry K."/>
            <person name="Bills G."/>
            <person name="Bluhm B."/>
            <person name="Cannon C."/>
            <person name="Castanera R."/>
            <person name="Culley D."/>
            <person name="Daum C."/>
            <person name="Ezra D."/>
            <person name="Gonzalez J."/>
            <person name="Henrissat B."/>
            <person name="Kuo A."/>
            <person name="Liang C."/>
            <person name="Lipzen A."/>
            <person name="Lutzoni F."/>
            <person name="Magnuson J."/>
            <person name="Mondo S."/>
            <person name="Nolan M."/>
            <person name="Ohm R."/>
            <person name="Pangilinan J."/>
            <person name="Park H.-J."/>
            <person name="Ramirez L."/>
            <person name="Alfaro M."/>
            <person name="Sun H."/>
            <person name="Tritt A."/>
            <person name="Yoshinaga Y."/>
            <person name="Zwiers L.-H."/>
            <person name="Turgeon B."/>
            <person name="Goodwin S."/>
            <person name="Spatafora J."/>
            <person name="Crous P."/>
            <person name="Grigoriev I."/>
        </authorList>
    </citation>
    <scope>NUCLEOTIDE SEQUENCE</scope>
    <source>
        <strain evidence="2">CBS 113818</strain>
    </source>
</reference>
<evidence type="ECO:0000313" key="3">
    <source>
        <dbReference type="Proteomes" id="UP000799424"/>
    </source>
</evidence>
<dbReference type="Pfam" id="PF06985">
    <property type="entry name" value="HET"/>
    <property type="match status" value="1"/>
</dbReference>
<gene>
    <name evidence="2" type="ORF">CC86DRAFT_281915</name>
</gene>
<keyword evidence="3" id="KW-1185">Reference proteome</keyword>
<dbReference type="EMBL" id="MU006218">
    <property type="protein sequence ID" value="KAF2831509.1"/>
    <property type="molecule type" value="Genomic_DNA"/>
</dbReference>
<dbReference type="InterPro" id="IPR052895">
    <property type="entry name" value="HetReg/Transcr_Mod"/>
</dbReference>
<dbReference type="AlphaFoldDB" id="A0A6A7AFN3"/>
<dbReference type="InterPro" id="IPR010730">
    <property type="entry name" value="HET"/>
</dbReference>
<dbReference type="Proteomes" id="UP000799424">
    <property type="component" value="Unassembled WGS sequence"/>
</dbReference>
<feature type="non-terminal residue" evidence="2">
    <location>
        <position position="131"/>
    </location>
</feature>
<organism evidence="2 3">
    <name type="scientific">Ophiobolus disseminans</name>
    <dbReference type="NCBI Taxonomy" id="1469910"/>
    <lineage>
        <taxon>Eukaryota</taxon>
        <taxon>Fungi</taxon>
        <taxon>Dikarya</taxon>
        <taxon>Ascomycota</taxon>
        <taxon>Pezizomycotina</taxon>
        <taxon>Dothideomycetes</taxon>
        <taxon>Pleosporomycetidae</taxon>
        <taxon>Pleosporales</taxon>
        <taxon>Pleosporineae</taxon>
        <taxon>Phaeosphaeriaceae</taxon>
        <taxon>Ophiobolus</taxon>
    </lineage>
</organism>
<dbReference type="OrthoDB" id="5386682at2759"/>
<proteinExistence type="predicted"/>
<dbReference type="PANTHER" id="PTHR24148:SF73">
    <property type="entry name" value="HET DOMAIN PROTEIN (AFU_ORTHOLOGUE AFUA_8G01020)"/>
    <property type="match status" value="1"/>
</dbReference>
<evidence type="ECO:0000259" key="1">
    <source>
        <dbReference type="Pfam" id="PF06985"/>
    </source>
</evidence>
<dbReference type="PANTHER" id="PTHR24148">
    <property type="entry name" value="ANKYRIN REPEAT DOMAIN-CONTAINING PROTEIN 39 HOMOLOG-RELATED"/>
    <property type="match status" value="1"/>
</dbReference>
<evidence type="ECO:0000313" key="2">
    <source>
        <dbReference type="EMBL" id="KAF2831509.1"/>
    </source>
</evidence>
<feature type="domain" description="Heterokaryon incompatibility" evidence="1">
    <location>
        <begin position="46"/>
        <end position="131"/>
    </location>
</feature>
<name>A0A6A7AFN3_9PLEO</name>
<sequence length="131" mass="15221">MSSTPFKYRPLDQTQPSIRLLSVLRKRSRDGLLECQMIPSTMSAKYTCLSYVWGTENDHGGPFDILVDGERFAVRYNLYTFLEVARIKYFKKLLWIDALCIDQANVKERNKQVQQMGDIYSKAEMVIAWLG</sequence>
<accession>A0A6A7AFN3</accession>